<evidence type="ECO:0000256" key="2">
    <source>
        <dbReference type="SAM" id="MobiDB-lite"/>
    </source>
</evidence>
<gene>
    <name evidence="4" type="ORF">GSTENG00023525001</name>
</gene>
<reference evidence="4" key="1">
    <citation type="journal article" date="2004" name="Nature">
        <title>Genome duplication in the teleost fish Tetraodon nigroviridis reveals the early vertebrate proto-karyotype.</title>
        <authorList>
            <person name="Jaillon O."/>
            <person name="Aury J.-M."/>
            <person name="Brunet F."/>
            <person name="Petit J.-L."/>
            <person name="Stange-Thomann N."/>
            <person name="Mauceli E."/>
            <person name="Bouneau L."/>
            <person name="Fischer C."/>
            <person name="Ozouf-Costaz C."/>
            <person name="Bernot A."/>
            <person name="Nicaud S."/>
            <person name="Jaffe D."/>
            <person name="Fisher S."/>
            <person name="Lutfalla G."/>
            <person name="Dossat C."/>
            <person name="Segurens B."/>
            <person name="Dasilva C."/>
            <person name="Salanoubat M."/>
            <person name="Levy M."/>
            <person name="Boudet N."/>
            <person name="Castellano S."/>
            <person name="Anthouard V."/>
            <person name="Jubin C."/>
            <person name="Castelli V."/>
            <person name="Katinka M."/>
            <person name="Vacherie B."/>
            <person name="Biemont C."/>
            <person name="Skalli Z."/>
            <person name="Cattolico L."/>
            <person name="Poulain J."/>
            <person name="De Berardinis V."/>
            <person name="Cruaud C."/>
            <person name="Duprat S."/>
            <person name="Brottier P."/>
            <person name="Coutanceau J.-P."/>
            <person name="Gouzy J."/>
            <person name="Parra G."/>
            <person name="Lardier G."/>
            <person name="Chapple C."/>
            <person name="McKernan K.J."/>
            <person name="McEwan P."/>
            <person name="Bosak S."/>
            <person name="Kellis M."/>
            <person name="Volff J.-N."/>
            <person name="Guigo R."/>
            <person name="Zody M.C."/>
            <person name="Mesirov J."/>
            <person name="Lindblad-Toh K."/>
            <person name="Birren B."/>
            <person name="Nusbaum C."/>
            <person name="Kahn D."/>
            <person name="Robinson-Rechavi M."/>
            <person name="Laudet V."/>
            <person name="Schachter V."/>
            <person name="Quetier F."/>
            <person name="Saurin W."/>
            <person name="Scarpelli C."/>
            <person name="Wincker P."/>
            <person name="Lander E.S."/>
            <person name="Weissenbach J."/>
            <person name="Roest Crollius H."/>
        </authorList>
    </citation>
    <scope>NUCLEOTIDE SEQUENCE [LARGE SCALE GENOMIC DNA]</scope>
</reference>
<dbReference type="Gene3D" id="2.30.42.10">
    <property type="match status" value="1"/>
</dbReference>
<evidence type="ECO:0000256" key="1">
    <source>
        <dbReference type="ARBA" id="ARBA00023054"/>
    </source>
</evidence>
<evidence type="ECO:0000259" key="3">
    <source>
        <dbReference type="PROSITE" id="PS50106"/>
    </source>
</evidence>
<organism evidence="4">
    <name type="scientific">Tetraodon nigroviridis</name>
    <name type="common">Spotted green pufferfish</name>
    <name type="synonym">Chelonodon nigroviridis</name>
    <dbReference type="NCBI Taxonomy" id="99883"/>
    <lineage>
        <taxon>Eukaryota</taxon>
        <taxon>Metazoa</taxon>
        <taxon>Chordata</taxon>
        <taxon>Craniata</taxon>
        <taxon>Vertebrata</taxon>
        <taxon>Euteleostomi</taxon>
        <taxon>Actinopterygii</taxon>
        <taxon>Neopterygii</taxon>
        <taxon>Teleostei</taxon>
        <taxon>Neoteleostei</taxon>
        <taxon>Acanthomorphata</taxon>
        <taxon>Eupercaria</taxon>
        <taxon>Tetraodontiformes</taxon>
        <taxon>Tetradontoidea</taxon>
        <taxon>Tetraodontidae</taxon>
        <taxon>Tetraodon</taxon>
    </lineage>
</organism>
<feature type="domain" description="PDZ" evidence="3">
    <location>
        <begin position="320"/>
        <end position="405"/>
    </location>
</feature>
<dbReference type="SUPFAM" id="SSF50156">
    <property type="entry name" value="PDZ domain-like"/>
    <property type="match status" value="1"/>
</dbReference>
<dbReference type="PANTHER" id="PTHR15545">
    <property type="entry name" value="PDZ DOMAIN CONTAINING RING FINGER PROTEIN 3, 4"/>
    <property type="match status" value="1"/>
</dbReference>
<dbReference type="InterPro" id="IPR036034">
    <property type="entry name" value="PDZ_sf"/>
</dbReference>
<reference evidence="4" key="2">
    <citation type="submission" date="2004-02" db="EMBL/GenBank/DDBJ databases">
        <authorList>
            <consortium name="Genoscope"/>
            <consortium name="Whitehead Institute Centre for Genome Research"/>
        </authorList>
    </citation>
    <scope>NUCLEOTIDE SEQUENCE</scope>
</reference>
<dbReference type="SMART" id="SM00228">
    <property type="entry name" value="PDZ"/>
    <property type="match status" value="1"/>
</dbReference>
<dbReference type="KEGG" id="tng:GSTEN00023525G001"/>
<dbReference type="AlphaFoldDB" id="Q4S5Z2"/>
<feature type="compositionally biased region" description="Basic residues" evidence="2">
    <location>
        <begin position="700"/>
        <end position="711"/>
    </location>
</feature>
<protein>
    <submittedName>
        <fullName evidence="4">(spotted green pufferfish) hypothetical protein</fullName>
    </submittedName>
</protein>
<feature type="compositionally biased region" description="Basic and acidic residues" evidence="2">
    <location>
        <begin position="784"/>
        <end position="794"/>
    </location>
</feature>
<dbReference type="EMBL" id="CAAE01014729">
    <property type="protein sequence ID" value="CAG03940.1"/>
    <property type="molecule type" value="Genomic_DNA"/>
</dbReference>
<feature type="compositionally biased region" description="Basic residues" evidence="2">
    <location>
        <begin position="925"/>
        <end position="940"/>
    </location>
</feature>
<feature type="compositionally biased region" description="Basic and acidic residues" evidence="2">
    <location>
        <begin position="470"/>
        <end position="491"/>
    </location>
</feature>
<feature type="region of interest" description="Disordered" evidence="2">
    <location>
        <begin position="579"/>
        <end position="608"/>
    </location>
</feature>
<dbReference type="InterPro" id="IPR001478">
    <property type="entry name" value="PDZ"/>
</dbReference>
<sequence>MVPYCCTVHIGTSLDTYCLSKEHNRKISQIRHGGSPRADEGGQTSEGVELNRIFREEPLRHQPRSHQPPWSTGFMLSHSFPVFPGKLVFSSIFNSPFLSSLFLPSRDPCFELSPSLSSQRPIPSLLGGWTTFPRCGRGLQGGRMEKRARRSNKSRVLRSLEASDRFKVKELSRLSRDPAQDLQDPLLASIRRRGVRKRAGLASRGGLVTMGVADCVDGCTQTDISFQNLLAPGRSGRHPCGAPPPPDPPPSPPLPPEPYLFDDLFPEPVYYDPNDYFDAAQHEVDRQDELEYEVRPPRPIRSRFPSCPSLTSATFSARQEVELYKSRQQDKLGLTVCYRTDEEEDLGIYVGEVNPHGIAAIDGRIRKGDRILQINGLDVEDREEAVAILTREDSTNISLLLARPETELDAEEPDLELLDSSHPLVRKSASGLGVGPGSVDRQHTETSRDSPDLLQTVLSNSQELDSGVGRTDESTRNEESSEHDLLGDDHTSASNTNATNTPGSMRRFFSASLLPSQELRFSTDSLLGLDCLGLDPRDQPEKPYARDAVRMAMPGLTEQECERYKELLEIKCYYERSSTLEGGQGSTREEEEEEEGGGGGGGGVSLDVNRNEKLWPHELALLEEELRHLELQMSQCLEGAEDAAAEGTLPQGLAPGGQEHGDGDGLGHPCGPGQTRDLRACPFGHKRAPRAGALREGRHQRLQHRRGKLQKQRFGQPALPTRPPRRYLSCTQLRSPSPARDGDPDPEGGASPMSLGSTYEDGGQASADLLLAFPAPVPPASPRMEWKVKIRSDGSRYVAKRPRQGPAPEGAGHEDQGGAERHHHRRRRRQRDEDGPLLEQRGAQAAAAAGPRAAAPAGADGAEPAGPPEGSGRPAGGRVHPGAVAPQKHQEAQPQDPGQLDHHPGAAGPREQVRGREEGLQPSAVRHHRLRSRRHLHLAHLKSAALSKP</sequence>
<feature type="compositionally biased region" description="Pro residues" evidence="2">
    <location>
        <begin position="241"/>
        <end position="257"/>
    </location>
</feature>
<comment type="caution">
    <text evidence="4">The sequence shown here is derived from an EMBL/GenBank/DDBJ whole genome shotgun (WGS) entry which is preliminary data.</text>
</comment>
<dbReference type="FunFam" id="2.30.42.10:FF:000028">
    <property type="entry name" value="PDZ domain containing ring finger 4"/>
    <property type="match status" value="1"/>
</dbReference>
<evidence type="ECO:0000313" key="4">
    <source>
        <dbReference type="EMBL" id="CAG03940.1"/>
    </source>
</evidence>
<name>Q4S5Z2_TETNG</name>
<dbReference type="OrthoDB" id="8952122at2759"/>
<keyword evidence="1" id="KW-0175">Coiled coil</keyword>
<feature type="region of interest" description="Disordered" evidence="2">
    <location>
        <begin position="427"/>
        <end position="504"/>
    </location>
</feature>
<feature type="compositionally biased region" description="Low complexity" evidence="2">
    <location>
        <begin position="492"/>
        <end position="501"/>
    </location>
</feature>
<dbReference type="PANTHER" id="PTHR15545:SF4">
    <property type="entry name" value="PDZ DOMAIN-CONTAINING PROTEIN 4"/>
    <property type="match status" value="1"/>
</dbReference>
<dbReference type="PROSITE" id="PS50106">
    <property type="entry name" value="PDZ"/>
    <property type="match status" value="1"/>
</dbReference>
<feature type="compositionally biased region" description="Basic and acidic residues" evidence="2">
    <location>
        <begin position="440"/>
        <end position="451"/>
    </location>
</feature>
<dbReference type="Pfam" id="PF00595">
    <property type="entry name" value="PDZ"/>
    <property type="match status" value="1"/>
</dbReference>
<dbReference type="InterPro" id="IPR051971">
    <property type="entry name" value="E3_ubiquitin-PDZ_ligase"/>
</dbReference>
<feature type="compositionally biased region" description="Basic and acidic residues" evidence="2">
    <location>
        <begin position="811"/>
        <end position="820"/>
    </location>
</feature>
<proteinExistence type="predicted"/>
<feature type="compositionally biased region" description="Low complexity" evidence="2">
    <location>
        <begin position="841"/>
        <end position="878"/>
    </location>
</feature>
<dbReference type="CDD" id="cd06716">
    <property type="entry name" value="PDZ2-PDZRN4-like"/>
    <property type="match status" value="1"/>
</dbReference>
<feature type="region of interest" description="Disordered" evidence="2">
    <location>
        <begin position="230"/>
        <end position="257"/>
    </location>
</feature>
<feature type="region of interest" description="Disordered" evidence="2">
    <location>
        <begin position="647"/>
        <end position="949"/>
    </location>
</feature>
<accession>Q4S5Z2</accession>